<dbReference type="GO" id="GO:0008010">
    <property type="term" value="F:structural constituent of chitin-based larval cuticle"/>
    <property type="evidence" value="ECO:0007669"/>
    <property type="project" value="TreeGrafter"/>
</dbReference>
<evidence type="ECO:0000313" key="3">
    <source>
        <dbReference type="EMBL" id="KAK3891949.1"/>
    </source>
</evidence>
<keyword evidence="4" id="KW-1185">Reference proteome</keyword>
<sequence>MEELAGRRSNHKNWMGTTDMKERRLGGERVEDCMDGVVGWGGEGGDGHCGRRRRRGQRGRRGRSVGLEWCIKETALPSDTESSARPHKVNMKLVVFACLAALAVASPQFGRQFFTRPSPIPAPHRTSPTITRAVRPVAILRDERQNLGDGNFNYDFESEDGISVSASGRPGSNGQTNIQGSYRFPLPEGGFAEVTYYADETGFHAQSPLLPVGPPLPQHAIDQIRFAEQNRRSGRSHREAWN</sequence>
<organism evidence="3 4">
    <name type="scientific">Petrolisthes cinctipes</name>
    <name type="common">Flat porcelain crab</name>
    <dbReference type="NCBI Taxonomy" id="88211"/>
    <lineage>
        <taxon>Eukaryota</taxon>
        <taxon>Metazoa</taxon>
        <taxon>Ecdysozoa</taxon>
        <taxon>Arthropoda</taxon>
        <taxon>Crustacea</taxon>
        <taxon>Multicrustacea</taxon>
        <taxon>Malacostraca</taxon>
        <taxon>Eumalacostraca</taxon>
        <taxon>Eucarida</taxon>
        <taxon>Decapoda</taxon>
        <taxon>Pleocyemata</taxon>
        <taxon>Anomura</taxon>
        <taxon>Galatheoidea</taxon>
        <taxon>Porcellanidae</taxon>
        <taxon>Petrolisthes</taxon>
    </lineage>
</organism>
<protein>
    <submittedName>
        <fullName evidence="3">Uncharacterized protein</fullName>
    </submittedName>
</protein>
<accession>A0AAE1GHS6</accession>
<dbReference type="InterPro" id="IPR000618">
    <property type="entry name" value="Insect_cuticle"/>
</dbReference>
<dbReference type="Pfam" id="PF00379">
    <property type="entry name" value="Chitin_bind_4"/>
    <property type="match status" value="1"/>
</dbReference>
<gene>
    <name evidence="3" type="ORF">Pcinc_004164</name>
</gene>
<keyword evidence="1 2" id="KW-0193">Cuticle</keyword>
<dbReference type="InterPro" id="IPR050468">
    <property type="entry name" value="Cuticle_Struct_Prot"/>
</dbReference>
<evidence type="ECO:0000256" key="2">
    <source>
        <dbReference type="PROSITE-ProRule" id="PRU00497"/>
    </source>
</evidence>
<comment type="caution">
    <text evidence="3">The sequence shown here is derived from an EMBL/GenBank/DDBJ whole genome shotgun (WGS) entry which is preliminary data.</text>
</comment>
<dbReference type="InterPro" id="IPR031311">
    <property type="entry name" value="CHIT_BIND_RR_consensus"/>
</dbReference>
<dbReference type="EMBL" id="JAWQEG010000293">
    <property type="protein sequence ID" value="KAK3891949.1"/>
    <property type="molecule type" value="Genomic_DNA"/>
</dbReference>
<evidence type="ECO:0000313" key="4">
    <source>
        <dbReference type="Proteomes" id="UP001286313"/>
    </source>
</evidence>
<evidence type="ECO:0000256" key="1">
    <source>
        <dbReference type="ARBA" id="ARBA00022460"/>
    </source>
</evidence>
<name>A0AAE1GHS6_PETCI</name>
<dbReference type="PROSITE" id="PS00233">
    <property type="entry name" value="CHIT_BIND_RR_1"/>
    <property type="match status" value="1"/>
</dbReference>
<proteinExistence type="predicted"/>
<dbReference type="PRINTS" id="PR00947">
    <property type="entry name" value="CUTICLE"/>
</dbReference>
<dbReference type="PANTHER" id="PTHR10380:SF173">
    <property type="entry name" value="CUTICULAR PROTEIN 47EF, ISOFORM C-RELATED"/>
    <property type="match status" value="1"/>
</dbReference>
<dbReference type="PROSITE" id="PS51155">
    <property type="entry name" value="CHIT_BIND_RR_2"/>
    <property type="match status" value="1"/>
</dbReference>
<dbReference type="Proteomes" id="UP001286313">
    <property type="component" value="Unassembled WGS sequence"/>
</dbReference>
<dbReference type="AlphaFoldDB" id="A0AAE1GHS6"/>
<dbReference type="PANTHER" id="PTHR10380">
    <property type="entry name" value="CUTICLE PROTEIN"/>
    <property type="match status" value="1"/>
</dbReference>
<dbReference type="GO" id="GO:0062129">
    <property type="term" value="C:chitin-based extracellular matrix"/>
    <property type="evidence" value="ECO:0007669"/>
    <property type="project" value="TreeGrafter"/>
</dbReference>
<reference evidence="3" key="1">
    <citation type="submission" date="2023-10" db="EMBL/GenBank/DDBJ databases">
        <title>Genome assemblies of two species of porcelain crab, Petrolisthes cinctipes and Petrolisthes manimaculis (Anomura: Porcellanidae).</title>
        <authorList>
            <person name="Angst P."/>
        </authorList>
    </citation>
    <scope>NUCLEOTIDE SEQUENCE</scope>
    <source>
        <strain evidence="3">PB745_01</strain>
        <tissue evidence="3">Gill</tissue>
    </source>
</reference>